<gene>
    <name evidence="1" type="ORF">cand_019610</name>
</gene>
<dbReference type="RefSeq" id="XP_067069097.1">
    <property type="nucleotide sequence ID" value="XM_067212191.1"/>
</dbReference>
<protein>
    <submittedName>
        <fullName evidence="1">Uncharacterized protein</fullName>
    </submittedName>
</protein>
<dbReference type="GeneID" id="92366145"/>
<organism evidence="1 2">
    <name type="scientific">Cryptosporidium andersoni</name>
    <dbReference type="NCBI Taxonomy" id="117008"/>
    <lineage>
        <taxon>Eukaryota</taxon>
        <taxon>Sar</taxon>
        <taxon>Alveolata</taxon>
        <taxon>Apicomplexa</taxon>
        <taxon>Conoidasida</taxon>
        <taxon>Coccidia</taxon>
        <taxon>Eucoccidiorida</taxon>
        <taxon>Eimeriorina</taxon>
        <taxon>Cryptosporidiidae</taxon>
        <taxon>Cryptosporidium</taxon>
    </lineage>
</organism>
<proteinExistence type="predicted"/>
<dbReference type="Proteomes" id="UP000186804">
    <property type="component" value="Unassembled WGS sequence"/>
</dbReference>
<evidence type="ECO:0000313" key="2">
    <source>
        <dbReference type="Proteomes" id="UP000186804"/>
    </source>
</evidence>
<reference evidence="1 2" key="1">
    <citation type="submission" date="2016-10" db="EMBL/GenBank/DDBJ databases">
        <title>Reductive evolution of mitochondrial metabolism and differential evolution of invasion-related proteins in Cryptosporidium.</title>
        <authorList>
            <person name="Liu S."/>
            <person name="Roellig D.M."/>
            <person name="Guo Y."/>
            <person name="Li N."/>
            <person name="Frace M.A."/>
            <person name="Tang K."/>
            <person name="Zhang L."/>
            <person name="Feng Y."/>
            <person name="Xiao L."/>
        </authorList>
    </citation>
    <scope>NUCLEOTIDE SEQUENCE [LARGE SCALE GENOMIC DNA]</scope>
    <source>
        <strain evidence="1">30847</strain>
    </source>
</reference>
<dbReference type="EMBL" id="LRBS01000043">
    <property type="protein sequence ID" value="OII77251.1"/>
    <property type="molecule type" value="Genomic_DNA"/>
</dbReference>
<keyword evidence="2" id="KW-1185">Reference proteome</keyword>
<dbReference type="OrthoDB" id="342630at2759"/>
<comment type="caution">
    <text evidence="1">The sequence shown here is derived from an EMBL/GenBank/DDBJ whole genome shotgun (WGS) entry which is preliminary data.</text>
</comment>
<dbReference type="VEuPathDB" id="CryptoDB:cand_019610"/>
<sequence length="1064" mass="121845">MHQLINTKNLVDSIHCNIGKYGADDKVLNQRNKEKDYNLIKILSQRYLKGFKMPVENIEPGTSKKPIWLRDSHSENILDPKFKRPIYNGGSKFNYMPKFLYDNLNKLKTETKGFSKYFKKDSELEKDTKFVNEGQFFKLKRSKFINDQVKPKYKFLSRYSENLLEHLKWKIALRIYYTLDPGKKDYIDLNEAKKILWDIFKEDTEKAQILLLLIETLTLCFNSKGVLKKNEILPYIAENILENDVGYGLFSKLKSIFANQYSRTRKLKSEKELLGKEELQDNNEGDFYISPNKIRKKVLSVKSYKQQLTPDICTNPGVSNFGKSYCLTTKLKKNSNIGTLSDHIKKTLDRKKKTIENIIQEKKRKEKEILDSCTFKPELNWPTYNYVLKQIEKQKCLKTYRNRKITSSKAKVYKIGDYTVVNGDSNEYIDDCLSDETSNSQDQSSKWNNYVNDTSKDQVYVLHRGYNCEESNLADKEMDWRKTLRSSSYTKDTLSAASKVMHEFLIFESKSNKSLNKNKYKFTKTFEVTNSKKDDPRLFSPEIIIAEVSESEKEYQGEEKINEGKSEPINESKIMETSVQIEISKSSGIPKQIETKSDIHPKQNFTKTSLILKNKPLNDLSHKKLHSKSLTESNDKKSNIFLTSDKSTISKLSLSKKELDEKVVPDMKLLHKLPLKKESLNTEFKEHLQLSKTVIDINKLENETLSSKVFPLEQLKVTELENKLTIKKSLAIKQKDIDILNYQTKIKSVVNTKLKSNNLQETIISGTNDTASKMSPKTSGVSKEFLKDFPKKENVNIEVNTHTETQLALNTVVKKPTPSNPLELKLSFSKESKSIQHLVELTTTPTVQQEILSEISTIPKKDISISSKVSSIYEEDINSIKASSMTEENIISAQNTLLLKGKNISSQTILVPKKSITKSKVIKEINPNFSIQDKKVGFFNSSNEIKTIASIKSPIVINNDIQLPSKSSKVDSLGYDMDNTFKKQNIKQISLLNSLTSKSLQLKAKVPSKMPSIAQNKGLIPKKSCPTTYDSPSTLKKVNGQLTNKINFAKEISQAPPLLKSEKK</sequence>
<dbReference type="AlphaFoldDB" id="A0A1J4MV12"/>
<name>A0A1J4MV12_9CRYT</name>
<accession>A0A1J4MV12</accession>
<evidence type="ECO:0000313" key="1">
    <source>
        <dbReference type="EMBL" id="OII77251.1"/>
    </source>
</evidence>